<accession>A0ABU9N8X9</accession>
<dbReference type="Proteomes" id="UP001460072">
    <property type="component" value="Unassembled WGS sequence"/>
</dbReference>
<sequence>MNHLLLSLKIQVNEKIYLKDPEKSVLGRKIIQESIVLIDEIGFEN</sequence>
<name>A0ABU9N8X9_9FLAO</name>
<gene>
    <name evidence="1" type="ORF">WFZ85_16260</name>
</gene>
<organism evidence="1 2">
    <name type="scientific">Flavobacterium aureirubrum</name>
    <dbReference type="NCBI Taxonomy" id="3133147"/>
    <lineage>
        <taxon>Bacteria</taxon>
        <taxon>Pseudomonadati</taxon>
        <taxon>Bacteroidota</taxon>
        <taxon>Flavobacteriia</taxon>
        <taxon>Flavobacteriales</taxon>
        <taxon>Flavobacteriaceae</taxon>
        <taxon>Flavobacterium</taxon>
    </lineage>
</organism>
<feature type="non-terminal residue" evidence="1">
    <location>
        <position position="45"/>
    </location>
</feature>
<protein>
    <submittedName>
        <fullName evidence="1">TetR/AcrR family transcriptional regulator</fullName>
    </submittedName>
</protein>
<keyword evidence="2" id="KW-1185">Reference proteome</keyword>
<dbReference type="EMBL" id="JBCGDO010000136">
    <property type="protein sequence ID" value="MEM0544141.1"/>
    <property type="molecule type" value="Genomic_DNA"/>
</dbReference>
<reference evidence="1 2" key="1">
    <citation type="submission" date="2024-03" db="EMBL/GenBank/DDBJ databases">
        <title>Two novel species of the genus Flavobacterium exhibiting potentially degradation of complex polysaccharides.</title>
        <authorList>
            <person name="Lian X."/>
        </authorList>
    </citation>
    <scope>NUCLEOTIDE SEQUENCE [LARGE SCALE GENOMIC DNA]</scope>
    <source>
        <strain evidence="2">j3</strain>
    </source>
</reference>
<comment type="caution">
    <text evidence="1">The sequence shown here is derived from an EMBL/GenBank/DDBJ whole genome shotgun (WGS) entry which is preliminary data.</text>
</comment>
<evidence type="ECO:0000313" key="1">
    <source>
        <dbReference type="EMBL" id="MEM0544141.1"/>
    </source>
</evidence>
<proteinExistence type="predicted"/>
<evidence type="ECO:0000313" key="2">
    <source>
        <dbReference type="Proteomes" id="UP001460072"/>
    </source>
</evidence>